<dbReference type="PROSITE" id="PS50928">
    <property type="entry name" value="ABC_TM1"/>
    <property type="match status" value="1"/>
</dbReference>
<comment type="subcellular location">
    <subcellularLocation>
        <location evidence="1 7">Cell membrane</location>
        <topology evidence="1 7">Multi-pass membrane protein</topology>
    </subcellularLocation>
</comment>
<keyword evidence="10" id="KW-1185">Reference proteome</keyword>
<evidence type="ECO:0000256" key="1">
    <source>
        <dbReference type="ARBA" id="ARBA00004651"/>
    </source>
</evidence>
<dbReference type="CDD" id="cd06261">
    <property type="entry name" value="TM_PBP2"/>
    <property type="match status" value="1"/>
</dbReference>
<dbReference type="RefSeq" id="WP_164535045.1">
    <property type="nucleotide sequence ID" value="NZ_JAALFG010000003.1"/>
</dbReference>
<evidence type="ECO:0000256" key="5">
    <source>
        <dbReference type="ARBA" id="ARBA00022989"/>
    </source>
</evidence>
<dbReference type="InterPro" id="IPR000515">
    <property type="entry name" value="MetI-like"/>
</dbReference>
<gene>
    <name evidence="9" type="ORF">G5575_15065</name>
</gene>
<comment type="caution">
    <text evidence="9">The sequence shown here is derived from an EMBL/GenBank/DDBJ whole genome shotgun (WGS) entry which is preliminary data.</text>
</comment>
<feature type="domain" description="ABC transmembrane type-1" evidence="8">
    <location>
        <begin position="57"/>
        <end position="237"/>
    </location>
</feature>
<organism evidence="9 10">
    <name type="scientific">Devosia aurantiaca</name>
    <dbReference type="NCBI Taxonomy" id="2714858"/>
    <lineage>
        <taxon>Bacteria</taxon>
        <taxon>Pseudomonadati</taxon>
        <taxon>Pseudomonadota</taxon>
        <taxon>Alphaproteobacteria</taxon>
        <taxon>Hyphomicrobiales</taxon>
        <taxon>Devosiaceae</taxon>
        <taxon>Devosia</taxon>
    </lineage>
</organism>
<feature type="transmembrane region" description="Helical" evidence="7">
    <location>
        <begin position="9"/>
        <end position="29"/>
    </location>
</feature>
<dbReference type="Gene3D" id="1.10.3720.10">
    <property type="entry name" value="MetI-like"/>
    <property type="match status" value="1"/>
</dbReference>
<feature type="transmembrane region" description="Helical" evidence="7">
    <location>
        <begin position="214"/>
        <end position="234"/>
    </location>
</feature>
<evidence type="ECO:0000256" key="2">
    <source>
        <dbReference type="ARBA" id="ARBA00022448"/>
    </source>
</evidence>
<evidence type="ECO:0000256" key="7">
    <source>
        <dbReference type="RuleBase" id="RU363032"/>
    </source>
</evidence>
<reference evidence="9 10" key="2">
    <citation type="submission" date="2020-03" db="EMBL/GenBank/DDBJ databases">
        <title>Devosia chinhatensis sp. nov., isolated from a hexachlorocyclohexane (HCH) dump site in India.</title>
        <authorList>
            <person name="Kumar M."/>
            <person name="Lal R."/>
        </authorList>
    </citation>
    <scope>NUCLEOTIDE SEQUENCE [LARGE SCALE GENOMIC DNA]</scope>
    <source>
        <strain evidence="9 10">H239</strain>
    </source>
</reference>
<feature type="transmembrane region" description="Helical" evidence="7">
    <location>
        <begin position="91"/>
        <end position="115"/>
    </location>
</feature>
<keyword evidence="2 7" id="KW-0813">Transport</keyword>
<evidence type="ECO:0000313" key="10">
    <source>
        <dbReference type="Proteomes" id="UP000474802"/>
    </source>
</evidence>
<evidence type="ECO:0000256" key="4">
    <source>
        <dbReference type="ARBA" id="ARBA00022692"/>
    </source>
</evidence>
<dbReference type="SUPFAM" id="SSF161098">
    <property type="entry name" value="MetI-like"/>
    <property type="match status" value="1"/>
</dbReference>
<dbReference type="InterPro" id="IPR035906">
    <property type="entry name" value="MetI-like_sf"/>
</dbReference>
<protein>
    <submittedName>
        <fullName evidence="9">ABC transporter permease</fullName>
    </submittedName>
</protein>
<dbReference type="PANTHER" id="PTHR30151">
    <property type="entry name" value="ALKANE SULFONATE ABC TRANSPORTER-RELATED, MEMBRANE SUBUNIT"/>
    <property type="match status" value="1"/>
</dbReference>
<evidence type="ECO:0000256" key="6">
    <source>
        <dbReference type="ARBA" id="ARBA00023136"/>
    </source>
</evidence>
<evidence type="ECO:0000313" key="9">
    <source>
        <dbReference type="EMBL" id="NGP18801.1"/>
    </source>
</evidence>
<comment type="similarity">
    <text evidence="7">Belongs to the binding-protein-dependent transport system permease family.</text>
</comment>
<dbReference type="AlphaFoldDB" id="A0A6M1T1T6"/>
<dbReference type="EMBL" id="JAALFG010000003">
    <property type="protein sequence ID" value="NGP18801.1"/>
    <property type="molecule type" value="Genomic_DNA"/>
</dbReference>
<dbReference type="GO" id="GO:0005886">
    <property type="term" value="C:plasma membrane"/>
    <property type="evidence" value="ECO:0007669"/>
    <property type="project" value="UniProtKB-SubCell"/>
</dbReference>
<feature type="transmembrane region" description="Helical" evidence="7">
    <location>
        <begin position="172"/>
        <end position="194"/>
    </location>
</feature>
<reference evidence="9 10" key="1">
    <citation type="submission" date="2020-02" db="EMBL/GenBank/DDBJ databases">
        <authorList>
            <person name="Khan S.A."/>
            <person name="Jeon C.O."/>
            <person name="Chun B.H."/>
        </authorList>
    </citation>
    <scope>NUCLEOTIDE SEQUENCE [LARGE SCALE GENOMIC DNA]</scope>
    <source>
        <strain evidence="9 10">H239</strain>
    </source>
</reference>
<evidence type="ECO:0000256" key="3">
    <source>
        <dbReference type="ARBA" id="ARBA00022475"/>
    </source>
</evidence>
<keyword evidence="6 7" id="KW-0472">Membrane</keyword>
<feature type="transmembrane region" description="Helical" evidence="7">
    <location>
        <begin position="61"/>
        <end position="84"/>
    </location>
</feature>
<dbReference type="PANTHER" id="PTHR30151:SF20">
    <property type="entry name" value="ABC TRANSPORTER PERMEASE PROTEIN HI_0355-RELATED"/>
    <property type="match status" value="1"/>
</dbReference>
<name>A0A6M1T1T6_9HYPH</name>
<proteinExistence type="inferred from homology"/>
<evidence type="ECO:0000259" key="8">
    <source>
        <dbReference type="PROSITE" id="PS50928"/>
    </source>
</evidence>
<keyword evidence="5 7" id="KW-1133">Transmembrane helix</keyword>
<dbReference type="Pfam" id="PF00528">
    <property type="entry name" value="BPD_transp_1"/>
    <property type="match status" value="1"/>
</dbReference>
<accession>A0A6M1T1T6</accession>
<dbReference type="Proteomes" id="UP000474802">
    <property type="component" value="Unassembled WGS sequence"/>
</dbReference>
<keyword evidence="4 7" id="KW-0812">Transmembrane</keyword>
<dbReference type="GO" id="GO:0055085">
    <property type="term" value="P:transmembrane transport"/>
    <property type="evidence" value="ECO:0007669"/>
    <property type="project" value="InterPro"/>
</dbReference>
<feature type="transmembrane region" description="Helical" evidence="7">
    <location>
        <begin position="121"/>
        <end position="143"/>
    </location>
</feature>
<keyword evidence="3" id="KW-1003">Cell membrane</keyword>
<sequence length="282" mass="30385">MTTTQRRIFLPLITFVLFVALWQILSWGLRVPVYLMPSPIDIFNGGMRLGPALFTNTGETLITILIGFALSCAIGIPLGVLVSVNRITSEAIYPLIVFLNAIPIVAIAPILVVIFGTDMVARLIIVTLIAFFPIMVATASGILDTPDEMLDLARVAGASPLTEILTVRLPHAIALIFGGLRIGVTVAVVGAVVAEFVNANKGLGFLVTSSTAQFAIPTAMACVVMLALISVVLYEGVNFVHRTFFGWSLRQEAGATKPPQRNTGRLAGRPFFVWRAAVRRLR</sequence>